<protein>
    <recommendedName>
        <fullName evidence="4">DUF4345 domain-containing protein</fullName>
    </recommendedName>
</protein>
<reference evidence="2 3" key="1">
    <citation type="submission" date="2019-03" db="EMBL/GenBank/DDBJ databases">
        <title>Sapientia aquatica gen. nov., sp. nov., isolated from a crater lake.</title>
        <authorList>
            <person name="Felfoldi T."/>
            <person name="Szabo A."/>
            <person name="Toth E."/>
            <person name="Schumann P."/>
            <person name="Keki Z."/>
            <person name="Marialigeti K."/>
            <person name="Mathe I."/>
        </authorList>
    </citation>
    <scope>NUCLEOTIDE SEQUENCE [LARGE SCALE GENOMIC DNA]</scope>
    <source>
        <strain evidence="2 3">SA-152</strain>
    </source>
</reference>
<dbReference type="OrthoDB" id="8779926at2"/>
<keyword evidence="1" id="KW-0812">Transmembrane</keyword>
<dbReference type="AlphaFoldDB" id="A0A4R5W1S9"/>
<keyword evidence="1" id="KW-0472">Membrane</keyword>
<evidence type="ECO:0000256" key="1">
    <source>
        <dbReference type="SAM" id="Phobius"/>
    </source>
</evidence>
<comment type="caution">
    <text evidence="2">The sequence shown here is derived from an EMBL/GenBank/DDBJ whole genome shotgun (WGS) entry which is preliminary data.</text>
</comment>
<dbReference type="EMBL" id="SMYL01000004">
    <property type="protein sequence ID" value="TDK66095.1"/>
    <property type="molecule type" value="Genomic_DNA"/>
</dbReference>
<evidence type="ECO:0000313" key="2">
    <source>
        <dbReference type="EMBL" id="TDK66095.1"/>
    </source>
</evidence>
<feature type="transmembrane region" description="Helical" evidence="1">
    <location>
        <begin position="48"/>
        <end position="69"/>
    </location>
</feature>
<keyword evidence="1" id="KW-1133">Transmembrane helix</keyword>
<feature type="transmembrane region" description="Helical" evidence="1">
    <location>
        <begin position="104"/>
        <end position="123"/>
    </location>
</feature>
<evidence type="ECO:0008006" key="4">
    <source>
        <dbReference type="Google" id="ProtNLM"/>
    </source>
</evidence>
<gene>
    <name evidence="2" type="ORF">E2I14_10925</name>
</gene>
<organism evidence="2 3">
    <name type="scientific">Sapientia aquatica</name>
    <dbReference type="NCBI Taxonomy" id="1549640"/>
    <lineage>
        <taxon>Bacteria</taxon>
        <taxon>Pseudomonadati</taxon>
        <taxon>Pseudomonadota</taxon>
        <taxon>Betaproteobacteria</taxon>
        <taxon>Burkholderiales</taxon>
        <taxon>Oxalobacteraceae</taxon>
        <taxon>Sapientia</taxon>
    </lineage>
</organism>
<dbReference type="Proteomes" id="UP000294829">
    <property type="component" value="Unassembled WGS sequence"/>
</dbReference>
<sequence>MIVTEHISTILLVTGSITALPLLQFLFPAKFLKWMNQIEISDEAGLFYARHWGLVVFSLGALLIFAAHHAEAREAIMLCALIEKLGIVLLIASNRKRPFTRGLVVTAIFDSVCSLLYLAYLAGWA</sequence>
<accession>A0A4R5W1S9</accession>
<evidence type="ECO:0000313" key="3">
    <source>
        <dbReference type="Proteomes" id="UP000294829"/>
    </source>
</evidence>
<name>A0A4R5W1S9_9BURK</name>
<proteinExistence type="predicted"/>
<dbReference type="RefSeq" id="WP_133328345.1">
    <property type="nucleotide sequence ID" value="NZ_SMYL01000004.1"/>
</dbReference>
<feature type="transmembrane region" description="Helical" evidence="1">
    <location>
        <begin position="6"/>
        <end position="27"/>
    </location>
</feature>
<keyword evidence="3" id="KW-1185">Reference proteome</keyword>